<sequence length="396" mass="45453">MNNTALSGAAVNKIKTLHQEHLQQHYKKITSFSRKSIIIDIIFCILITILATSLLVGIILKIVNTNNNQLQFYLIYLTLPLLVVTIIIYILIKAGAVSISLFLNRLDYNAYYRIAIEDLWKDEITLDEVSNNFKIIPEPNFTSFSKDPKKNNLLQQSLIRVSSLEEKLDNKIINGTTKNNTFSLGVITVRKTMVFLKTLIFCLLIGLIILASLSNSKGKDAKTSNSIANGINMTYLLLWIEIKRSENYFFFTATLPKNFEIEANIVPHQNKFKKFILNNKEIQLEGTEFSNLFDTNTTDPVELRKILTPKVMANLIDNSNKYQEVLSMSFVNNKFTLLLDKYYYSKKAHHQDQIWKPIIARNKNIQDCIDDLIAKIELDLSHLKKGLDYLTGFDIK</sequence>
<proteinExistence type="predicted"/>
<evidence type="ECO:0000313" key="2">
    <source>
        <dbReference type="EMBL" id="PQM32110.1"/>
    </source>
</evidence>
<keyword evidence="3" id="KW-1185">Reference proteome</keyword>
<dbReference type="InterPro" id="IPR021484">
    <property type="entry name" value="DUF3137"/>
</dbReference>
<gene>
    <name evidence="2" type="ORF">SMSRO_SF020080</name>
</gene>
<dbReference type="EMBL" id="JTLV02000001">
    <property type="protein sequence ID" value="PQM32110.1"/>
    <property type="molecule type" value="Genomic_DNA"/>
</dbReference>
<keyword evidence="1" id="KW-0472">Membrane</keyword>
<organism evidence="2 3">
    <name type="scientific">Spiroplasma poulsonii</name>
    <dbReference type="NCBI Taxonomy" id="2138"/>
    <lineage>
        <taxon>Bacteria</taxon>
        <taxon>Bacillati</taxon>
        <taxon>Mycoplasmatota</taxon>
        <taxon>Mollicutes</taxon>
        <taxon>Entomoplasmatales</taxon>
        <taxon>Spiroplasmataceae</taxon>
        <taxon>Spiroplasma</taxon>
    </lineage>
</organism>
<keyword evidence="1" id="KW-1133">Transmembrane helix</keyword>
<feature type="transmembrane region" description="Helical" evidence="1">
    <location>
        <begin position="72"/>
        <end position="92"/>
    </location>
</feature>
<dbReference type="OrthoDB" id="390183at2"/>
<feature type="transmembrane region" description="Helical" evidence="1">
    <location>
        <begin position="37"/>
        <end position="60"/>
    </location>
</feature>
<reference evidence="2 3" key="1">
    <citation type="journal article" date="2015" name="MBio">
        <title>Genome sequence of the Drosophila melanogaster male-killing Spiroplasma strain MSRO endosymbiont.</title>
        <authorList>
            <person name="Paredes J.C."/>
            <person name="Herren J.K."/>
            <person name="Schupfer F."/>
            <person name="Marin R."/>
            <person name="Claverol S."/>
            <person name="Kuo C.H."/>
            <person name="Lemaitre B."/>
            <person name="Beven L."/>
        </authorList>
    </citation>
    <scope>NUCLEOTIDE SEQUENCE [LARGE SCALE GENOMIC DNA]</scope>
    <source>
        <strain evidence="2 3">MSRO</strain>
    </source>
</reference>
<feature type="transmembrane region" description="Helical" evidence="1">
    <location>
        <begin position="194"/>
        <end position="213"/>
    </location>
</feature>
<keyword evidence="1" id="KW-0812">Transmembrane</keyword>
<evidence type="ECO:0000313" key="3">
    <source>
        <dbReference type="Proteomes" id="UP000031565"/>
    </source>
</evidence>
<name>A0A2P6FF77_9MOLU</name>
<dbReference type="STRING" id="2138.SMSRO_v1c18090"/>
<dbReference type="Pfam" id="PF11335">
    <property type="entry name" value="DUF3137"/>
    <property type="match status" value="1"/>
</dbReference>
<protein>
    <recommendedName>
        <fullName evidence="4">DUF3137 domain-containing protein</fullName>
    </recommendedName>
</protein>
<dbReference type="Proteomes" id="UP000031565">
    <property type="component" value="Unassembled WGS sequence"/>
</dbReference>
<comment type="caution">
    <text evidence="2">The sequence shown here is derived from an EMBL/GenBank/DDBJ whole genome shotgun (WGS) entry which is preliminary data.</text>
</comment>
<evidence type="ECO:0000256" key="1">
    <source>
        <dbReference type="SAM" id="Phobius"/>
    </source>
</evidence>
<dbReference type="AlphaFoldDB" id="A0A2P6FF77"/>
<accession>A0A2P6FF77</accession>
<dbReference type="RefSeq" id="WP_040094101.1">
    <property type="nucleotide sequence ID" value="NZ_CM020866.1"/>
</dbReference>
<evidence type="ECO:0008006" key="4">
    <source>
        <dbReference type="Google" id="ProtNLM"/>
    </source>
</evidence>